<gene>
    <name evidence="2" type="ORF">PCASD_23087</name>
</gene>
<dbReference type="Pfam" id="PF18758">
    <property type="entry name" value="KDZ"/>
    <property type="match status" value="1"/>
</dbReference>
<dbReference type="PANTHER" id="PTHR33096">
    <property type="entry name" value="CXC2 DOMAIN-CONTAINING PROTEIN"/>
    <property type="match status" value="1"/>
</dbReference>
<accession>A0A2N5TPT2</accession>
<feature type="region of interest" description="Disordered" evidence="1">
    <location>
        <begin position="519"/>
        <end position="581"/>
    </location>
</feature>
<organism evidence="2 3">
    <name type="scientific">Puccinia coronata f. sp. avenae</name>
    <dbReference type="NCBI Taxonomy" id="200324"/>
    <lineage>
        <taxon>Eukaryota</taxon>
        <taxon>Fungi</taxon>
        <taxon>Dikarya</taxon>
        <taxon>Basidiomycota</taxon>
        <taxon>Pucciniomycotina</taxon>
        <taxon>Pucciniomycetes</taxon>
        <taxon>Pucciniales</taxon>
        <taxon>Pucciniaceae</taxon>
        <taxon>Puccinia</taxon>
    </lineage>
</organism>
<evidence type="ECO:0008006" key="4">
    <source>
        <dbReference type="Google" id="ProtNLM"/>
    </source>
</evidence>
<proteinExistence type="predicted"/>
<name>A0A2N5TPT2_9BASI</name>
<sequence>MSGVFRERRTNYRRRMAPIEDCLRAIERLEQLSTGAGGPRHINPGIIPAHLRLEPDLEERQEDSEHLMNSENSIQAEDFNTGHDDSQQLVFDHSGTQDGLSLLDHAHRYHTFIHQQNWEKKLKENWDQAADDKRNQSTWKACDDTGLMGCRCRHDAAIYMANITGGGEKRKYPLAIMDQILRDVHPEWEVRVLYDIGCTLKKFISLRQMFPEAAERLHFGTSVFHSYVHNWKCQFKFSPRLNDGWGLSDGEGLERLWSYLSTLVSPLRYSTRSHRLGALQHKIEFHNKKGIVSLVQWIKHKQKMAINRSEKAKDELERLSKTQNPFSNDQINYTREFLEAQWQDQRAFQQTHTNSETEERERLAEYLDRQATLETLRQRLEAADERDPASFESLIQMVFEIADNQEQQRLVEINFTLYPAHLLGSNLNIANCLILEANVVEGLQNDDSVGLVTSVDLGQCEEVMKVALVMSVLQDQLAKHEALMRSWAGDVRDLWETLYGSIPASHPWFQLVNNLPLPPVVGNPEPEDTHNSSINEDEEPKSDVEGEEVDPELMENMLNFAINGEGNPDGRVGNGDNNLDV</sequence>
<feature type="compositionally biased region" description="Acidic residues" evidence="1">
    <location>
        <begin position="535"/>
        <end position="553"/>
    </location>
</feature>
<comment type="caution">
    <text evidence="2">The sequence shown here is derived from an EMBL/GenBank/DDBJ whole genome shotgun (WGS) entry which is preliminary data.</text>
</comment>
<dbReference type="AlphaFoldDB" id="A0A2N5TPT2"/>
<evidence type="ECO:0000313" key="3">
    <source>
        <dbReference type="Proteomes" id="UP000235392"/>
    </source>
</evidence>
<protein>
    <recommendedName>
        <fullName evidence="4">CxC1-like cysteine cluster associated with KDZ transposases domain-containing protein</fullName>
    </recommendedName>
</protein>
<evidence type="ECO:0000256" key="1">
    <source>
        <dbReference type="SAM" id="MobiDB-lite"/>
    </source>
</evidence>
<dbReference type="PANTHER" id="PTHR33096:SF1">
    <property type="entry name" value="CXC1-LIKE CYSTEINE CLUSTER ASSOCIATED WITH KDZ TRANSPOSASES DOMAIN-CONTAINING PROTEIN"/>
    <property type="match status" value="1"/>
</dbReference>
<evidence type="ECO:0000313" key="2">
    <source>
        <dbReference type="EMBL" id="PLW27481.1"/>
    </source>
</evidence>
<dbReference type="EMBL" id="PGCI01000405">
    <property type="protein sequence ID" value="PLW27481.1"/>
    <property type="molecule type" value="Genomic_DNA"/>
</dbReference>
<dbReference type="Proteomes" id="UP000235392">
    <property type="component" value="Unassembled WGS sequence"/>
</dbReference>
<dbReference type="InterPro" id="IPR040521">
    <property type="entry name" value="KDZ"/>
</dbReference>
<reference evidence="2 3" key="1">
    <citation type="submission" date="2017-11" db="EMBL/GenBank/DDBJ databases">
        <title>De novo assembly and phasing of dikaryotic genomes from two isolates of Puccinia coronata f. sp. avenae, the causal agent of oat crown rust.</title>
        <authorList>
            <person name="Miller M.E."/>
            <person name="Zhang Y."/>
            <person name="Omidvar V."/>
            <person name="Sperschneider J."/>
            <person name="Schwessinger B."/>
            <person name="Raley C."/>
            <person name="Palmer J.M."/>
            <person name="Garnica D."/>
            <person name="Upadhyaya N."/>
            <person name="Rathjen J."/>
            <person name="Taylor J.M."/>
            <person name="Park R.F."/>
            <person name="Dodds P.N."/>
            <person name="Hirsch C.D."/>
            <person name="Kianian S.F."/>
            <person name="Figueroa M."/>
        </authorList>
    </citation>
    <scope>NUCLEOTIDE SEQUENCE [LARGE SCALE GENOMIC DNA]</scope>
    <source>
        <strain evidence="2">12SD80</strain>
    </source>
</reference>